<evidence type="ECO:0000313" key="3">
    <source>
        <dbReference type="Proteomes" id="UP000316621"/>
    </source>
</evidence>
<dbReference type="EMBL" id="CM010721">
    <property type="protein sequence ID" value="RZC68685.1"/>
    <property type="molecule type" value="Genomic_DNA"/>
</dbReference>
<proteinExistence type="predicted"/>
<dbReference type="Proteomes" id="UP000316621">
    <property type="component" value="Chromosome 7"/>
</dbReference>
<organism evidence="2 3">
    <name type="scientific">Papaver somniferum</name>
    <name type="common">Opium poppy</name>
    <dbReference type="NCBI Taxonomy" id="3469"/>
    <lineage>
        <taxon>Eukaryota</taxon>
        <taxon>Viridiplantae</taxon>
        <taxon>Streptophyta</taxon>
        <taxon>Embryophyta</taxon>
        <taxon>Tracheophyta</taxon>
        <taxon>Spermatophyta</taxon>
        <taxon>Magnoliopsida</taxon>
        <taxon>Ranunculales</taxon>
        <taxon>Papaveraceae</taxon>
        <taxon>Papaveroideae</taxon>
        <taxon>Papaver</taxon>
    </lineage>
</organism>
<keyword evidence="3" id="KW-1185">Reference proteome</keyword>
<dbReference type="AlphaFoldDB" id="A0A4Y7K9L7"/>
<protein>
    <recommendedName>
        <fullName evidence="4">Secreted protein</fullName>
    </recommendedName>
</protein>
<name>A0A4Y7K9L7_PAPSO</name>
<evidence type="ECO:0000256" key="1">
    <source>
        <dbReference type="SAM" id="SignalP"/>
    </source>
</evidence>
<feature type="chain" id="PRO_5021188737" description="Secreted protein" evidence="1">
    <location>
        <begin position="33"/>
        <end position="83"/>
    </location>
</feature>
<gene>
    <name evidence="2" type="ORF">C5167_032588</name>
</gene>
<evidence type="ECO:0008006" key="4">
    <source>
        <dbReference type="Google" id="ProtNLM"/>
    </source>
</evidence>
<dbReference type="Gramene" id="RZC68685">
    <property type="protein sequence ID" value="RZC68685"/>
    <property type="gene ID" value="C5167_032588"/>
</dbReference>
<keyword evidence="1" id="KW-0732">Signal</keyword>
<accession>A0A4Y7K9L7</accession>
<reference evidence="2 3" key="1">
    <citation type="journal article" date="2018" name="Science">
        <title>The opium poppy genome and morphinan production.</title>
        <authorList>
            <person name="Guo L."/>
            <person name="Winzer T."/>
            <person name="Yang X."/>
            <person name="Li Y."/>
            <person name="Ning Z."/>
            <person name="He Z."/>
            <person name="Teodor R."/>
            <person name="Lu Y."/>
            <person name="Bowser T.A."/>
            <person name="Graham I.A."/>
            <person name="Ye K."/>
        </authorList>
    </citation>
    <scope>NUCLEOTIDE SEQUENCE [LARGE SCALE GENOMIC DNA]</scope>
    <source>
        <strain evidence="3">cv. HN1</strain>
        <tissue evidence="2">Leaves</tissue>
    </source>
</reference>
<evidence type="ECO:0000313" key="2">
    <source>
        <dbReference type="EMBL" id="RZC68685.1"/>
    </source>
</evidence>
<sequence>MKMMMKKMMMKSVLIACITLLLLTALTEVTDAARRTGRGSKAVAADSVAIPSSGDTAPTRISTTSARRYAARLDSTKKALIHA</sequence>
<feature type="signal peptide" evidence="1">
    <location>
        <begin position="1"/>
        <end position="32"/>
    </location>
</feature>